<evidence type="ECO:0000313" key="2">
    <source>
        <dbReference type="EnsemblPlants" id="TraesCS2D02G041200.1"/>
    </source>
</evidence>
<dbReference type="OMA" id="QISNAHE"/>
<proteinExistence type="inferred from homology"/>
<dbReference type="Gramene" id="TraesCS2D02G041200.1">
    <property type="protein sequence ID" value="TraesCS2D02G041200.1"/>
    <property type="gene ID" value="TraesCS2D02G041200"/>
</dbReference>
<organism evidence="2">
    <name type="scientific">Triticum aestivum</name>
    <name type="common">Wheat</name>
    <dbReference type="NCBI Taxonomy" id="4565"/>
    <lineage>
        <taxon>Eukaryota</taxon>
        <taxon>Viridiplantae</taxon>
        <taxon>Streptophyta</taxon>
        <taxon>Embryophyta</taxon>
        <taxon>Tracheophyta</taxon>
        <taxon>Spermatophyta</taxon>
        <taxon>Magnoliopsida</taxon>
        <taxon>Liliopsida</taxon>
        <taxon>Poales</taxon>
        <taxon>Poaceae</taxon>
        <taxon>BOP clade</taxon>
        <taxon>Pooideae</taxon>
        <taxon>Triticodae</taxon>
        <taxon>Triticeae</taxon>
        <taxon>Triticinae</taxon>
        <taxon>Triticum</taxon>
    </lineage>
</organism>
<reference evidence="2" key="2">
    <citation type="submission" date="2018-10" db="UniProtKB">
        <authorList>
            <consortium name="EnsemblPlants"/>
        </authorList>
    </citation>
    <scope>IDENTIFICATION</scope>
</reference>
<keyword evidence="3" id="KW-1185">Reference proteome</keyword>
<comment type="function">
    <text evidence="1">Dirigent proteins impart stereoselectivity on the phenoxy radical-coupling reaction, yielding optically active lignans from two molecules of coniferyl alcohol in the biosynthesis of lignans, flavonolignans, and alkaloids and thus plays a central role in plant secondary metabolism.</text>
</comment>
<protein>
    <recommendedName>
        <fullName evidence="1">Dirigent protein</fullName>
    </recommendedName>
</protein>
<dbReference type="Gramene" id="TraesWEE_scaffold_011803_01G000400.1">
    <property type="protein sequence ID" value="TraesWEE_scaffold_011803_01G000400.1"/>
    <property type="gene ID" value="TraesWEE_scaffold_011803_01G000400"/>
</dbReference>
<dbReference type="RefSeq" id="XP_044327367.1">
    <property type="nucleotide sequence ID" value="XM_044471432.1"/>
</dbReference>
<dbReference type="Gramene" id="TraesSTA2D03G01080440.1">
    <property type="protein sequence ID" value="TraesSTA2D03G01080440.1"/>
    <property type="gene ID" value="TraesSTA2D03G01080440"/>
</dbReference>
<dbReference type="GO" id="GO:0048046">
    <property type="term" value="C:apoplast"/>
    <property type="evidence" value="ECO:0007669"/>
    <property type="project" value="UniProtKB-SubCell"/>
</dbReference>
<name>A0A1D5UUK4_WHEAT</name>
<keyword evidence="1" id="KW-0052">Apoplast</keyword>
<dbReference type="Gramene" id="TraesMAC2D03G01090770.1">
    <property type="protein sequence ID" value="TraesMAC2D03G01090770.1"/>
    <property type="gene ID" value="TraesMAC2D03G01090770"/>
</dbReference>
<dbReference type="InterPro" id="IPR004265">
    <property type="entry name" value="Dirigent"/>
</dbReference>
<gene>
    <name evidence="2" type="primary">LOC123048304</name>
</gene>
<dbReference type="GeneID" id="123048304"/>
<dbReference type="Gramene" id="TraesLAC2D03G01047380.1">
    <property type="protein sequence ID" value="TraesLAC2D03G01047380.1"/>
    <property type="gene ID" value="TraesLAC2D03G01047380"/>
</dbReference>
<dbReference type="Gramene" id="TraesNOR2D03G01107500.1">
    <property type="protein sequence ID" value="TraesNOR2D03G01107500.1"/>
    <property type="gene ID" value="TraesNOR2D03G01107500"/>
</dbReference>
<dbReference type="Gramene" id="TraesROB_scaffold_046570_01G000100.1">
    <property type="protein sequence ID" value="TraesROB_scaffold_046570_01G000100.1"/>
    <property type="gene ID" value="TraesROB_scaffold_046570_01G000100"/>
</dbReference>
<dbReference type="Proteomes" id="UP000019116">
    <property type="component" value="Chromosome 2D"/>
</dbReference>
<dbReference type="STRING" id="4565.A0A1D5UUK4"/>
<dbReference type="SMR" id="A0A1D5UUK4"/>
<dbReference type="PANTHER" id="PTHR21495">
    <property type="entry name" value="NUCLEOPORIN-RELATED"/>
    <property type="match status" value="1"/>
</dbReference>
<dbReference type="Pfam" id="PF03018">
    <property type="entry name" value="Dirigent"/>
    <property type="match status" value="1"/>
</dbReference>
<comment type="subcellular location">
    <subcellularLocation>
        <location evidence="1">Secreted</location>
        <location evidence="1">Extracellular space</location>
        <location evidence="1">Apoplast</location>
    </subcellularLocation>
</comment>
<dbReference type="OrthoDB" id="674221at2759"/>
<dbReference type="Gramene" id="TraesCLE_scaffold_001712_01G000900.1">
    <property type="protein sequence ID" value="TraesCLE_scaffold_001712_01G000900.1"/>
    <property type="gene ID" value="TraesCLE_scaffold_001712_01G000900"/>
</dbReference>
<keyword evidence="1" id="KW-0964">Secreted</keyword>
<dbReference type="EnsemblPlants" id="TraesCS2D02G041200.1">
    <property type="protein sequence ID" value="TraesCS2D02G041200.1"/>
    <property type="gene ID" value="TraesCS2D02G041200"/>
</dbReference>
<comment type="subunit">
    <text evidence="1">Homodimer.</text>
</comment>
<sequence>MTEHAAGVVLSSLTSLHPVLARAADSSPMADLPGFQIIPPRPAVERLEFNFPNLYLHRGFSGETQNQLGLGDKEDHIVGALAVNNWPVYDRPGPGDDATVVARVQGLHVKSGDWHGSFTMVFHSGSFKGSTLQVMGIPVDSGNWAIVGGTGDLAMATGVITKQARKLGKTNSILKLTIRGFCPIH</sequence>
<evidence type="ECO:0000313" key="3">
    <source>
        <dbReference type="Proteomes" id="UP000019116"/>
    </source>
</evidence>
<dbReference type="AlphaFoldDB" id="A0A1D5UUK4"/>
<accession>A0A1D5UUK4</accession>
<comment type="similarity">
    <text evidence="1">Belongs to the plant dirigent protein family.</text>
</comment>
<reference evidence="2" key="1">
    <citation type="submission" date="2018-08" db="EMBL/GenBank/DDBJ databases">
        <authorList>
            <person name="Rossello M."/>
        </authorList>
    </citation>
    <scope>NUCLEOTIDE SEQUENCE [LARGE SCALE GENOMIC DNA]</scope>
    <source>
        <strain evidence="2">cv. Chinese Spring</strain>
    </source>
</reference>
<dbReference type="Gramene" id="TraesCS2D03G0074900.1">
    <property type="protein sequence ID" value="TraesCS2D03G0074900.1.CDS"/>
    <property type="gene ID" value="TraesCS2D03G0074900"/>
</dbReference>
<evidence type="ECO:0000256" key="1">
    <source>
        <dbReference type="RuleBase" id="RU363099"/>
    </source>
</evidence>